<dbReference type="AlphaFoldDB" id="A0A4Q9PN79"/>
<feature type="compositionally biased region" description="Basic and acidic residues" evidence="1">
    <location>
        <begin position="328"/>
        <end position="344"/>
    </location>
</feature>
<feature type="compositionally biased region" description="Low complexity" evidence="1">
    <location>
        <begin position="133"/>
        <end position="148"/>
    </location>
</feature>
<feature type="region of interest" description="Disordered" evidence="1">
    <location>
        <begin position="215"/>
        <end position="438"/>
    </location>
</feature>
<protein>
    <submittedName>
        <fullName evidence="2">Uncharacterized protein</fullName>
    </submittedName>
</protein>
<gene>
    <name evidence="2" type="ORF">BD310DRAFT_673700</name>
</gene>
<keyword evidence="3" id="KW-1185">Reference proteome</keyword>
<feature type="compositionally biased region" description="Basic and acidic residues" evidence="1">
    <location>
        <begin position="251"/>
        <end position="265"/>
    </location>
</feature>
<evidence type="ECO:0000313" key="3">
    <source>
        <dbReference type="Proteomes" id="UP000292082"/>
    </source>
</evidence>
<dbReference type="EMBL" id="ML145164">
    <property type="protein sequence ID" value="TBU55717.1"/>
    <property type="molecule type" value="Genomic_DNA"/>
</dbReference>
<feature type="compositionally biased region" description="Basic and acidic residues" evidence="1">
    <location>
        <begin position="150"/>
        <end position="161"/>
    </location>
</feature>
<proteinExistence type="predicted"/>
<organism evidence="2 3">
    <name type="scientific">Dichomitus squalens</name>
    <dbReference type="NCBI Taxonomy" id="114155"/>
    <lineage>
        <taxon>Eukaryota</taxon>
        <taxon>Fungi</taxon>
        <taxon>Dikarya</taxon>
        <taxon>Basidiomycota</taxon>
        <taxon>Agaricomycotina</taxon>
        <taxon>Agaricomycetes</taxon>
        <taxon>Polyporales</taxon>
        <taxon>Polyporaceae</taxon>
        <taxon>Dichomitus</taxon>
    </lineage>
</organism>
<evidence type="ECO:0000313" key="2">
    <source>
        <dbReference type="EMBL" id="TBU55717.1"/>
    </source>
</evidence>
<dbReference type="Proteomes" id="UP000292082">
    <property type="component" value="Unassembled WGS sequence"/>
</dbReference>
<accession>A0A4Q9PN79</accession>
<name>A0A4Q9PN79_9APHY</name>
<evidence type="ECO:0000256" key="1">
    <source>
        <dbReference type="SAM" id="MobiDB-lite"/>
    </source>
</evidence>
<feature type="compositionally biased region" description="Polar residues" evidence="1">
    <location>
        <begin position="410"/>
        <end position="427"/>
    </location>
</feature>
<reference evidence="2 3" key="1">
    <citation type="submission" date="2019-01" db="EMBL/GenBank/DDBJ databases">
        <title>Draft genome sequences of three monokaryotic isolates of the white-rot basidiomycete fungus Dichomitus squalens.</title>
        <authorList>
            <consortium name="DOE Joint Genome Institute"/>
            <person name="Lopez S.C."/>
            <person name="Andreopoulos B."/>
            <person name="Pangilinan J."/>
            <person name="Lipzen A."/>
            <person name="Riley R."/>
            <person name="Ahrendt S."/>
            <person name="Ng V."/>
            <person name="Barry K."/>
            <person name="Daum C."/>
            <person name="Grigoriev I.V."/>
            <person name="Hilden K.S."/>
            <person name="Makela M.R."/>
            <person name="de Vries R.P."/>
        </authorList>
    </citation>
    <scope>NUCLEOTIDE SEQUENCE [LARGE SCALE GENOMIC DNA]</scope>
    <source>
        <strain evidence="2 3">CBS 464.89</strain>
    </source>
</reference>
<sequence length="438" mass="47205">MVARTHAGSPTPPHLHLAIELNSVEDLTNEVLATAYLLQQQIYTLENLAHATEERETTLLRQRSRLQDLLRLVTHMETTEVRATASLQETLVRTRTSKTIRSSNTFRLSNPALPFPGLASYISLAPPSSFCLDTTPPGDPGDPSESPSLADEKVDKNREGDGSEQGETPGNLDIVPKKQSVAGGDAENTPLQFASIKAEEGSDGDLAPRIDPCITTAGSVPSAGGMPQANRSVGEGVGRSRTETEPGAWHFEVDKRTKQEEKAEQPETAIGLDPRLLTAPAEGVRVQPAPTPFRARNERAGLQQDAADLEGSWRARKPTPSPRTRSGRWRERDAALQSQAHEDCAAPSAPTGGVPGPSEAARTKKGGKEMGRSSHGAGTQAKHPEHTPSPRKKRVSAARAEPSPPRKTGKQSLFSFGYRSNTGSCLTGEQMIRRREPE</sequence>
<feature type="region of interest" description="Disordered" evidence="1">
    <location>
        <begin position="130"/>
        <end position="187"/>
    </location>
</feature>